<dbReference type="Gene3D" id="3.40.50.300">
    <property type="entry name" value="P-loop containing nucleotide triphosphate hydrolases"/>
    <property type="match status" value="1"/>
</dbReference>
<dbReference type="GO" id="GO:0022857">
    <property type="term" value="F:transmembrane transporter activity"/>
    <property type="evidence" value="ECO:0007669"/>
    <property type="project" value="TreeGrafter"/>
</dbReference>
<evidence type="ECO:0000259" key="5">
    <source>
        <dbReference type="PROSITE" id="PS50893"/>
    </source>
</evidence>
<feature type="domain" description="ABC transporter" evidence="5">
    <location>
        <begin position="2"/>
        <end position="227"/>
    </location>
</feature>
<evidence type="ECO:0000256" key="1">
    <source>
        <dbReference type="ARBA" id="ARBA00005417"/>
    </source>
</evidence>
<name>A0A5Q2Q9I2_9GAMM</name>
<keyword evidence="4 6" id="KW-0067">ATP-binding</keyword>
<dbReference type="OrthoDB" id="9801477at2"/>
<dbReference type="InterPro" id="IPR003439">
    <property type="entry name" value="ABC_transporter-like_ATP-bd"/>
</dbReference>
<evidence type="ECO:0000256" key="3">
    <source>
        <dbReference type="ARBA" id="ARBA00022741"/>
    </source>
</evidence>
<keyword evidence="2" id="KW-0813">Transport</keyword>
<dbReference type="PANTHER" id="PTHR24220">
    <property type="entry name" value="IMPORT ATP-BINDING PROTEIN"/>
    <property type="match status" value="1"/>
</dbReference>
<keyword evidence="3" id="KW-0547">Nucleotide-binding</keyword>
<evidence type="ECO:0000256" key="2">
    <source>
        <dbReference type="ARBA" id="ARBA00022448"/>
    </source>
</evidence>
<dbReference type="PROSITE" id="PS00211">
    <property type="entry name" value="ABC_TRANSPORTER_1"/>
    <property type="match status" value="1"/>
</dbReference>
<dbReference type="GO" id="GO:0016887">
    <property type="term" value="F:ATP hydrolysis activity"/>
    <property type="evidence" value="ECO:0007669"/>
    <property type="project" value="InterPro"/>
</dbReference>
<dbReference type="PANTHER" id="PTHR24220:SF689">
    <property type="entry name" value="LIPOPROTEIN-RELEASING SYSTEM ATP-BINDING PROTEIN LOLD"/>
    <property type="match status" value="1"/>
</dbReference>
<dbReference type="SMART" id="SM00382">
    <property type="entry name" value="AAA"/>
    <property type="match status" value="1"/>
</dbReference>
<evidence type="ECO:0000256" key="4">
    <source>
        <dbReference type="ARBA" id="ARBA00022840"/>
    </source>
</evidence>
<dbReference type="GO" id="GO:0005886">
    <property type="term" value="C:plasma membrane"/>
    <property type="evidence" value="ECO:0007669"/>
    <property type="project" value="TreeGrafter"/>
</dbReference>
<organism evidence="6 7">
    <name type="scientific">Litorivicinus lipolyticus</name>
    <dbReference type="NCBI Taxonomy" id="418701"/>
    <lineage>
        <taxon>Bacteria</taxon>
        <taxon>Pseudomonadati</taxon>
        <taxon>Pseudomonadota</taxon>
        <taxon>Gammaproteobacteria</taxon>
        <taxon>Oceanospirillales</taxon>
        <taxon>Litorivicinaceae</taxon>
        <taxon>Litorivicinus</taxon>
    </lineage>
</organism>
<protein>
    <submittedName>
        <fullName evidence="6">ATP-binding cassette domain-containing protein</fullName>
    </submittedName>
</protein>
<dbReference type="Proteomes" id="UP000388235">
    <property type="component" value="Chromosome"/>
</dbReference>
<dbReference type="InterPro" id="IPR015854">
    <property type="entry name" value="ABC_transpr_LolD-like"/>
</dbReference>
<dbReference type="KEGG" id="llp:GH975_04235"/>
<dbReference type="RefSeq" id="WP_153713327.1">
    <property type="nucleotide sequence ID" value="NZ_CP045871.1"/>
</dbReference>
<gene>
    <name evidence="6" type="ORF">GH975_04235</name>
</gene>
<dbReference type="SUPFAM" id="SSF52540">
    <property type="entry name" value="P-loop containing nucleoside triphosphate hydrolases"/>
    <property type="match status" value="1"/>
</dbReference>
<dbReference type="Pfam" id="PF00005">
    <property type="entry name" value="ABC_tran"/>
    <property type="match status" value="1"/>
</dbReference>
<evidence type="ECO:0000313" key="6">
    <source>
        <dbReference type="EMBL" id="QGG79823.1"/>
    </source>
</evidence>
<proteinExistence type="inferred from homology"/>
<sequence>MLEARDLTLRFGQGDNALTLFEDLNLTVHSGEQVAIVGRSGSGKTSLLNLLAGLSMPSAGTVELVGKAYDRRNQAARDRWRAGRLGMVFQFHHLLGEFSALENVALALRLAGHSKADSLRVGRSWLAEVGLAARADHLPATLSGGERQRVAIARALAPQPPVVLMDEPTGNLDYETAEQIQGLLKSLTRDANMALVLVTHDRGLAASTSRQLTLCGGQLVPFDAQPSSP</sequence>
<dbReference type="CDD" id="cd03255">
    <property type="entry name" value="ABC_MJ0796_LolCDE_FtsE"/>
    <property type="match status" value="1"/>
</dbReference>
<dbReference type="InterPro" id="IPR017871">
    <property type="entry name" value="ABC_transporter-like_CS"/>
</dbReference>
<reference evidence="6 7" key="1">
    <citation type="submission" date="2019-11" db="EMBL/GenBank/DDBJ databases">
        <authorList>
            <person name="Khan S.A."/>
            <person name="Jeon C.O."/>
            <person name="Chun B.H."/>
        </authorList>
    </citation>
    <scope>NUCLEOTIDE SEQUENCE [LARGE SCALE GENOMIC DNA]</scope>
    <source>
        <strain evidence="6 7">IMCC 1097</strain>
    </source>
</reference>
<dbReference type="InterPro" id="IPR017911">
    <property type="entry name" value="MacB-like_ATP-bd"/>
</dbReference>
<evidence type="ECO:0000313" key="7">
    <source>
        <dbReference type="Proteomes" id="UP000388235"/>
    </source>
</evidence>
<dbReference type="InterPro" id="IPR027417">
    <property type="entry name" value="P-loop_NTPase"/>
</dbReference>
<dbReference type="AlphaFoldDB" id="A0A5Q2Q9I2"/>
<dbReference type="InterPro" id="IPR003593">
    <property type="entry name" value="AAA+_ATPase"/>
</dbReference>
<accession>A0A5Q2Q9I2</accession>
<dbReference type="PROSITE" id="PS50893">
    <property type="entry name" value="ABC_TRANSPORTER_2"/>
    <property type="match status" value="1"/>
</dbReference>
<keyword evidence="7" id="KW-1185">Reference proteome</keyword>
<dbReference type="EMBL" id="CP045871">
    <property type="protein sequence ID" value="QGG79823.1"/>
    <property type="molecule type" value="Genomic_DNA"/>
</dbReference>
<dbReference type="GO" id="GO:0005524">
    <property type="term" value="F:ATP binding"/>
    <property type="evidence" value="ECO:0007669"/>
    <property type="project" value="UniProtKB-KW"/>
</dbReference>
<comment type="similarity">
    <text evidence="1">Belongs to the ABC transporter superfamily.</text>
</comment>